<dbReference type="Pfam" id="PF00651">
    <property type="entry name" value="BTB"/>
    <property type="match status" value="1"/>
</dbReference>
<dbReference type="Pfam" id="PF02330">
    <property type="entry name" value="MAM33"/>
    <property type="match status" value="1"/>
</dbReference>
<dbReference type="GO" id="GO:0042256">
    <property type="term" value="P:cytosolic ribosome assembly"/>
    <property type="evidence" value="ECO:0007669"/>
    <property type="project" value="TreeGrafter"/>
</dbReference>
<evidence type="ECO:0000256" key="1">
    <source>
        <dbReference type="SAM" id="MobiDB-lite"/>
    </source>
</evidence>
<feature type="region of interest" description="Disordered" evidence="1">
    <location>
        <begin position="1"/>
        <end position="22"/>
    </location>
</feature>
<evidence type="ECO:0000313" key="4">
    <source>
        <dbReference type="Proteomes" id="UP000249619"/>
    </source>
</evidence>
<dbReference type="PANTHER" id="PTHR10826">
    <property type="entry name" value="COMPLEMENT COMPONENT 1"/>
    <property type="match status" value="1"/>
</dbReference>
<dbReference type="SUPFAM" id="SSF54529">
    <property type="entry name" value="Mitochondrial glycoprotein MAM33-like"/>
    <property type="match status" value="1"/>
</dbReference>
<dbReference type="InterPro" id="IPR000210">
    <property type="entry name" value="BTB/POZ_dom"/>
</dbReference>
<feature type="domain" description="BTB" evidence="2">
    <location>
        <begin position="379"/>
        <end position="448"/>
    </location>
</feature>
<feature type="region of interest" description="Disordered" evidence="1">
    <location>
        <begin position="53"/>
        <end position="74"/>
    </location>
</feature>
<evidence type="ECO:0000313" key="3">
    <source>
        <dbReference type="EMBL" id="RAR12781.1"/>
    </source>
</evidence>
<protein>
    <submittedName>
        <fullName evidence="3">Mitochondrial glyco protein</fullName>
    </submittedName>
</protein>
<reference evidence="4" key="1">
    <citation type="submission" date="2018-05" db="EMBL/GenBank/DDBJ databases">
        <title>Draft genome sequence of Stemphylium lycopersici strain CIDEFI 213.</title>
        <authorList>
            <person name="Medina R."/>
            <person name="Franco M.E.E."/>
            <person name="Lucentini C.G."/>
            <person name="Saparrat M.C.N."/>
            <person name="Balatti P.A."/>
        </authorList>
    </citation>
    <scope>NUCLEOTIDE SEQUENCE [LARGE SCALE GENOMIC DNA]</scope>
    <source>
        <strain evidence="4">CIDEFI 213</strain>
    </source>
</reference>
<gene>
    <name evidence="3" type="ORF">DDE83_003816</name>
</gene>
<dbReference type="PROSITE" id="PS50097">
    <property type="entry name" value="BTB"/>
    <property type="match status" value="1"/>
</dbReference>
<accession>A0A364N6X0</accession>
<dbReference type="InterPro" id="IPR036561">
    <property type="entry name" value="MAM33_sf"/>
</dbReference>
<proteinExistence type="predicted"/>
<dbReference type="CDD" id="cd18186">
    <property type="entry name" value="BTB_POZ_ZBTB_KLHL-like"/>
    <property type="match status" value="1"/>
</dbReference>
<dbReference type="Gene3D" id="3.10.280.10">
    <property type="entry name" value="Mitochondrial glycoprotein"/>
    <property type="match status" value="1"/>
</dbReference>
<evidence type="ECO:0000259" key="2">
    <source>
        <dbReference type="PROSITE" id="PS50097"/>
    </source>
</evidence>
<dbReference type="InterPro" id="IPR011333">
    <property type="entry name" value="SKP1/BTB/POZ_sf"/>
</dbReference>
<organism evidence="3 4">
    <name type="scientific">Stemphylium lycopersici</name>
    <name type="common">Tomato gray leaf spot disease fungus</name>
    <name type="synonym">Thyrospora lycopersici</name>
    <dbReference type="NCBI Taxonomy" id="183478"/>
    <lineage>
        <taxon>Eukaryota</taxon>
        <taxon>Fungi</taxon>
        <taxon>Dikarya</taxon>
        <taxon>Ascomycota</taxon>
        <taxon>Pezizomycotina</taxon>
        <taxon>Dothideomycetes</taxon>
        <taxon>Pleosporomycetidae</taxon>
        <taxon>Pleosporales</taxon>
        <taxon>Pleosporineae</taxon>
        <taxon>Pleosporaceae</taxon>
        <taxon>Stemphylium</taxon>
    </lineage>
</organism>
<dbReference type="GO" id="GO:0005759">
    <property type="term" value="C:mitochondrial matrix"/>
    <property type="evidence" value="ECO:0007669"/>
    <property type="project" value="InterPro"/>
</dbReference>
<dbReference type="InterPro" id="IPR003428">
    <property type="entry name" value="MAM33"/>
</dbReference>
<name>A0A364N6X0_STELY</name>
<dbReference type="STRING" id="183478.A0A364N6X0"/>
<dbReference type="SUPFAM" id="SSF54695">
    <property type="entry name" value="POZ domain"/>
    <property type="match status" value="1"/>
</dbReference>
<dbReference type="Gene3D" id="3.30.710.10">
    <property type="entry name" value="Potassium Channel Kv1.1, Chain A"/>
    <property type="match status" value="1"/>
</dbReference>
<comment type="caution">
    <text evidence="3">The sequence shown here is derived from an EMBL/GenBank/DDBJ whole genome shotgun (WGS) entry which is preliminary data.</text>
</comment>
<dbReference type="AlphaFoldDB" id="A0A364N6X0"/>
<keyword evidence="4" id="KW-1185">Reference proteome</keyword>
<sequence length="551" mass="62049">MLSLRTLARSAPRSATRFSTKAIRPQASLRQTAAFQPAWTAAVPRLTASFSMSAPRREDSGGMQSPWPAQSTKMANPVAVNEELVAKLESEISMEEGMKEDEDLSANIKEYLENSPFELQDQAGNQEVVLTRKYNDEKIRITFTTADLNNNQPGEELAEDNAIYDEADMDVQSGGANTKGAINQGKTQDGNVRVAPEDRIAPADREELEDDYENDGEQQGFPAHASIRIERPGKGALAIEATAQDGDFLIEDLYYFPSADLADPATAEKDWSRRALYTGPPFNNLDEDLQILLEKYLEERGINTRLALFIPDYIDYKEQKEYVRWLNKPNIKVGLENMTRTRISGNAGFEMTRTPTPNLPPPYTWTDTRPTLSRSDLIATSIILVGPKQTPFHIHTSLLITQSSYFRVALTGHFLESTTNCITLEDVSVEQFQLLTSWLYSSILPTPFKDGKPAYYTLINIYALADRFALEGLRNAVVDVISDCADRTNSVLTPSDTVTLYEDIRDSAPLRQLILDLFAFKKTDRLLENHADWWHETFLRDLTVRLKRPCE</sequence>
<dbReference type="EMBL" id="QGDH01000045">
    <property type="protein sequence ID" value="RAR12781.1"/>
    <property type="molecule type" value="Genomic_DNA"/>
</dbReference>
<dbReference type="Proteomes" id="UP000249619">
    <property type="component" value="Unassembled WGS sequence"/>
</dbReference>
<dbReference type="PANTHER" id="PTHR10826:SF1">
    <property type="entry name" value="COMPLEMENT COMPONENT 1 Q SUBCOMPONENT-BINDING PROTEIN, MITOCHONDRIAL"/>
    <property type="match status" value="1"/>
</dbReference>